<dbReference type="InterPro" id="IPR034164">
    <property type="entry name" value="Pepsin-like_dom"/>
</dbReference>
<dbReference type="InterPro" id="IPR033121">
    <property type="entry name" value="PEPTIDASE_A1"/>
</dbReference>
<dbReference type="CDD" id="cd05471">
    <property type="entry name" value="pepsin_like"/>
    <property type="match status" value="1"/>
</dbReference>
<dbReference type="InterPro" id="IPR021109">
    <property type="entry name" value="Peptidase_aspartic_dom_sf"/>
</dbReference>
<name>A0AAN6JUT5_9BASI</name>
<keyword evidence="5" id="KW-1185">Reference proteome</keyword>
<gene>
    <name evidence="4" type="ORF">OC846_006735</name>
</gene>
<organism evidence="4 5">
    <name type="scientific">Tilletia horrida</name>
    <dbReference type="NCBI Taxonomy" id="155126"/>
    <lineage>
        <taxon>Eukaryota</taxon>
        <taxon>Fungi</taxon>
        <taxon>Dikarya</taxon>
        <taxon>Basidiomycota</taxon>
        <taxon>Ustilaginomycotina</taxon>
        <taxon>Exobasidiomycetes</taxon>
        <taxon>Tilletiales</taxon>
        <taxon>Tilletiaceae</taxon>
        <taxon>Tilletia</taxon>
    </lineage>
</organism>
<dbReference type="EMBL" id="JAPDMZ010000523">
    <property type="protein sequence ID" value="KAK0542444.1"/>
    <property type="molecule type" value="Genomic_DNA"/>
</dbReference>
<evidence type="ECO:0000256" key="1">
    <source>
        <dbReference type="ARBA" id="ARBA00007447"/>
    </source>
</evidence>
<reference evidence="4" key="1">
    <citation type="journal article" date="2023" name="PhytoFront">
        <title>Draft Genome Resources of Seven Strains of Tilletia horrida, Causal Agent of Kernel Smut of Rice.</title>
        <authorList>
            <person name="Khanal S."/>
            <person name="Antony Babu S."/>
            <person name="Zhou X.G."/>
        </authorList>
    </citation>
    <scope>NUCLEOTIDE SEQUENCE</scope>
    <source>
        <strain evidence="4">TX6</strain>
    </source>
</reference>
<proteinExistence type="inferred from homology"/>
<dbReference type="GO" id="GO:0006508">
    <property type="term" value="P:proteolysis"/>
    <property type="evidence" value="ECO:0007669"/>
    <property type="project" value="InterPro"/>
</dbReference>
<dbReference type="GO" id="GO:0004190">
    <property type="term" value="F:aspartic-type endopeptidase activity"/>
    <property type="evidence" value="ECO:0007669"/>
    <property type="project" value="InterPro"/>
</dbReference>
<dbReference type="Pfam" id="PF00026">
    <property type="entry name" value="Asp"/>
    <property type="match status" value="1"/>
</dbReference>
<accession>A0AAN6JUT5</accession>
<dbReference type="PANTHER" id="PTHR47966">
    <property type="entry name" value="BETA-SITE APP-CLEAVING ENZYME, ISOFORM A-RELATED"/>
    <property type="match status" value="1"/>
</dbReference>
<feature type="chain" id="PRO_5042863860" description="Peptidase A1 domain-containing protein" evidence="2">
    <location>
        <begin position="19"/>
        <end position="381"/>
    </location>
</feature>
<evidence type="ECO:0000313" key="4">
    <source>
        <dbReference type="EMBL" id="KAK0542444.1"/>
    </source>
</evidence>
<comment type="caution">
    <text evidence="4">The sequence shown here is derived from an EMBL/GenBank/DDBJ whole genome shotgun (WGS) entry which is preliminary data.</text>
</comment>
<evidence type="ECO:0000259" key="3">
    <source>
        <dbReference type="PROSITE" id="PS51767"/>
    </source>
</evidence>
<dbReference type="PROSITE" id="PS51767">
    <property type="entry name" value="PEPTIDASE_A1"/>
    <property type="match status" value="1"/>
</dbReference>
<dbReference type="AlphaFoldDB" id="A0AAN6JUT5"/>
<comment type="similarity">
    <text evidence="1">Belongs to the peptidase A1 family.</text>
</comment>
<evidence type="ECO:0000313" key="5">
    <source>
        <dbReference type="Proteomes" id="UP001176517"/>
    </source>
</evidence>
<feature type="domain" description="Peptidase A1" evidence="3">
    <location>
        <begin position="95"/>
        <end position="378"/>
    </location>
</feature>
<keyword evidence="2" id="KW-0732">Signal</keyword>
<dbReference type="Proteomes" id="UP001176517">
    <property type="component" value="Unassembled WGS sequence"/>
</dbReference>
<protein>
    <recommendedName>
        <fullName evidence="3">Peptidase A1 domain-containing protein</fullName>
    </recommendedName>
</protein>
<dbReference type="InterPro" id="IPR001461">
    <property type="entry name" value="Aspartic_peptidase_A1"/>
</dbReference>
<dbReference type="Gene3D" id="2.40.70.10">
    <property type="entry name" value="Acid Proteases"/>
    <property type="match status" value="2"/>
</dbReference>
<dbReference type="SUPFAM" id="SSF50630">
    <property type="entry name" value="Acid proteases"/>
    <property type="match status" value="1"/>
</dbReference>
<evidence type="ECO:0000256" key="2">
    <source>
        <dbReference type="SAM" id="SignalP"/>
    </source>
</evidence>
<sequence length="381" mass="40410">MLSSLIFLSTIFVQLTAGLSEQRGLGTHTISLTRSAPDQPLGGGPVDYDRIEAHLDALEAKYSNVLHKRGKARRDGHKRAKGSVALTLVENGSAWAAPATFGGAPVSFILDTAFSDCLVSEQVYDPRKSKTARRTTAHFGFDYNSRPAGGDVWRDTLEIAGLSVPSVAAGVSTQPFLSQAGGVCGLGPDGSSAFNAQFHPFFYQMVSSHLVTKPQFAFALSKSGASEVTFGGTNPDHFSGALTSVKAKDPVGGFWKLPGSLSGVNAEFILDSASDLIVVPKRNIRPYFTKLGVTPFTRNGVLYGSYPCSKPPSLVFKFGDAVFPVIESAKSLGHTDDGQCILAMVGKDVGLAVPTVGAPLFESSYIVFDIHALDVAFAQRK</sequence>
<feature type="signal peptide" evidence="2">
    <location>
        <begin position="1"/>
        <end position="18"/>
    </location>
</feature>
<dbReference type="PANTHER" id="PTHR47966:SF57">
    <property type="entry name" value="PEPTIDASE A1 DOMAIN-CONTAINING PROTEIN"/>
    <property type="match status" value="1"/>
</dbReference>